<dbReference type="EMBL" id="JAAIYO010000018">
    <property type="protein sequence ID" value="MBE4753375.1"/>
    <property type="molecule type" value="Genomic_DNA"/>
</dbReference>
<dbReference type="InterPro" id="IPR014577">
    <property type="entry name" value="UCP033093_metalloPase"/>
</dbReference>
<dbReference type="Proteomes" id="UP001516472">
    <property type="component" value="Unassembled WGS sequence"/>
</dbReference>
<keyword evidence="3" id="KW-0540">Nuclease</keyword>
<dbReference type="PIRSF" id="PIRSF033093">
    <property type="entry name" value="UCP_ML1119"/>
    <property type="match status" value="1"/>
</dbReference>
<dbReference type="Gene3D" id="3.60.21.10">
    <property type="match status" value="1"/>
</dbReference>
<feature type="domain" description="Calcineurin-like phosphoesterase" evidence="2">
    <location>
        <begin position="2"/>
        <end position="195"/>
    </location>
</feature>
<sequence length="375" mass="40731">MIKILHSADWQIGLRAKHVANVAEAVRGARLDAARNVIQSANRLGVNAVVLAGDIFEDTSVGDRLVHQVVTILAESRVPVYVLPGNHDPLTPDAVYLRASWRQRPEHVRMLDTSVAVPVPGTDAVLLPAPLRQKTGLKDPTSAWIQREEADGIRIGVAHGSLRIEGKHSPDDFPIALDAVARSGLDYLALGHWHGQYIHGERTAYSGAHETTKFGEDGSGQALMVEIPSRGALPQLTPVPTRSLTWRLLELDLNQGTELEAARVHEHVAGIKDPARTLLRLRTTGASSDEDTSRLAALEESLWGKGFLHIELDRRDVARTKAEGRLAELSLSSGLLATLLEQLGAQAVSGQTSAPDVIRPAARQLLSELVMEVWK</sequence>
<dbReference type="InterPro" id="IPR041796">
    <property type="entry name" value="Mre11_N"/>
</dbReference>
<proteinExistence type="predicted"/>
<organism evidence="3 4">
    <name type="scientific">Corallococcus soli</name>
    <dbReference type="NCBI Taxonomy" id="2710757"/>
    <lineage>
        <taxon>Bacteria</taxon>
        <taxon>Pseudomonadati</taxon>
        <taxon>Myxococcota</taxon>
        <taxon>Myxococcia</taxon>
        <taxon>Myxococcales</taxon>
        <taxon>Cystobacterineae</taxon>
        <taxon>Myxococcaceae</taxon>
        <taxon>Corallococcus</taxon>
    </lineage>
</organism>
<evidence type="ECO:0000313" key="3">
    <source>
        <dbReference type="EMBL" id="MBE4753375.1"/>
    </source>
</evidence>
<dbReference type="InterPro" id="IPR029052">
    <property type="entry name" value="Metallo-depent_PP-like"/>
</dbReference>
<protein>
    <submittedName>
        <fullName evidence="3">DNA repair exonuclease</fullName>
    </submittedName>
</protein>
<keyword evidence="3" id="KW-0269">Exonuclease</keyword>
<dbReference type="InterPro" id="IPR004843">
    <property type="entry name" value="Calcineurin-like_PHP"/>
</dbReference>
<name>A0ABR9PZN6_9BACT</name>
<evidence type="ECO:0000256" key="1">
    <source>
        <dbReference type="ARBA" id="ARBA00022801"/>
    </source>
</evidence>
<dbReference type="SUPFAM" id="SSF56300">
    <property type="entry name" value="Metallo-dependent phosphatases"/>
    <property type="match status" value="1"/>
</dbReference>
<keyword evidence="4" id="KW-1185">Reference proteome</keyword>
<comment type="caution">
    <text evidence="3">The sequence shown here is derived from an EMBL/GenBank/DDBJ whole genome shotgun (WGS) entry which is preliminary data.</text>
</comment>
<dbReference type="CDD" id="cd00840">
    <property type="entry name" value="MPP_Mre11_N"/>
    <property type="match status" value="1"/>
</dbReference>
<dbReference type="PANTHER" id="PTHR30337">
    <property type="entry name" value="COMPONENT OF ATP-DEPENDENT DSDNA EXONUCLEASE"/>
    <property type="match status" value="1"/>
</dbReference>
<gene>
    <name evidence="3" type="ORF">G4177_35020</name>
</gene>
<evidence type="ECO:0000313" key="4">
    <source>
        <dbReference type="Proteomes" id="UP001516472"/>
    </source>
</evidence>
<reference evidence="3 4" key="1">
    <citation type="submission" date="2020-02" db="EMBL/GenBank/DDBJ databases">
        <authorList>
            <person name="Babadi Z.K."/>
            <person name="Risdian C."/>
            <person name="Ebrahimipour G.H."/>
            <person name="Wink J."/>
        </authorList>
    </citation>
    <scope>NUCLEOTIDE SEQUENCE [LARGE SCALE GENOMIC DNA]</scope>
    <source>
        <strain evidence="3 4">ZKHCc1 1396</strain>
    </source>
</reference>
<dbReference type="Pfam" id="PF00149">
    <property type="entry name" value="Metallophos"/>
    <property type="match status" value="1"/>
</dbReference>
<dbReference type="InterPro" id="IPR050535">
    <property type="entry name" value="DNA_Repair-Maintenance_Comp"/>
</dbReference>
<keyword evidence="1" id="KW-0378">Hydrolase</keyword>
<evidence type="ECO:0000259" key="2">
    <source>
        <dbReference type="Pfam" id="PF00149"/>
    </source>
</evidence>
<accession>A0ABR9PZN6</accession>
<dbReference type="GO" id="GO:0004527">
    <property type="term" value="F:exonuclease activity"/>
    <property type="evidence" value="ECO:0007669"/>
    <property type="project" value="UniProtKB-KW"/>
</dbReference>